<dbReference type="Gene3D" id="1.10.443.10">
    <property type="entry name" value="Intergrase catalytic core"/>
    <property type="match status" value="1"/>
</dbReference>
<proteinExistence type="predicted"/>
<evidence type="ECO:0000256" key="1">
    <source>
        <dbReference type="ARBA" id="ARBA00023172"/>
    </source>
</evidence>
<accession>A0A645DIT4</accession>
<comment type="caution">
    <text evidence="3">The sequence shown here is derived from an EMBL/GenBank/DDBJ whole genome shotgun (WGS) entry which is preliminary data.</text>
</comment>
<dbReference type="GO" id="GO:0015074">
    <property type="term" value="P:DNA integration"/>
    <property type="evidence" value="ECO:0007669"/>
    <property type="project" value="InterPro"/>
</dbReference>
<dbReference type="AlphaFoldDB" id="A0A645DIT4"/>
<dbReference type="SUPFAM" id="SSF56349">
    <property type="entry name" value="DNA breaking-rejoining enzymes"/>
    <property type="match status" value="1"/>
</dbReference>
<reference evidence="3" key="1">
    <citation type="submission" date="2019-08" db="EMBL/GenBank/DDBJ databases">
        <authorList>
            <person name="Kucharzyk K."/>
            <person name="Murdoch R.W."/>
            <person name="Higgins S."/>
            <person name="Loffler F."/>
        </authorList>
    </citation>
    <scope>NUCLEOTIDE SEQUENCE</scope>
</reference>
<gene>
    <name evidence="3" type="ORF">SDC9_135827</name>
</gene>
<evidence type="ECO:0000313" key="3">
    <source>
        <dbReference type="EMBL" id="MPM88723.1"/>
    </source>
</evidence>
<sequence length="112" mass="12582">MANQPYSRSGIGKAFRGFLWDAGIPYLGKDRGPSVHDLRHTFVCHRLNQWAVDGADLNAMLPVLSKYLGHTSVSATSWYLRLTAEAYPAVIQAMDRLSKDIFPTSWEVNDIE</sequence>
<organism evidence="3">
    <name type="scientific">bioreactor metagenome</name>
    <dbReference type="NCBI Taxonomy" id="1076179"/>
    <lineage>
        <taxon>unclassified sequences</taxon>
        <taxon>metagenomes</taxon>
        <taxon>ecological metagenomes</taxon>
    </lineage>
</organism>
<evidence type="ECO:0000259" key="2">
    <source>
        <dbReference type="PROSITE" id="PS51898"/>
    </source>
</evidence>
<dbReference type="GO" id="GO:0003677">
    <property type="term" value="F:DNA binding"/>
    <property type="evidence" value="ECO:0007669"/>
    <property type="project" value="InterPro"/>
</dbReference>
<dbReference type="EMBL" id="VSSQ01036286">
    <property type="protein sequence ID" value="MPM88723.1"/>
    <property type="molecule type" value="Genomic_DNA"/>
</dbReference>
<dbReference type="InterPro" id="IPR011010">
    <property type="entry name" value="DNA_brk_join_enz"/>
</dbReference>
<dbReference type="InterPro" id="IPR013762">
    <property type="entry name" value="Integrase-like_cat_sf"/>
</dbReference>
<dbReference type="PROSITE" id="PS51898">
    <property type="entry name" value="TYR_RECOMBINASE"/>
    <property type="match status" value="1"/>
</dbReference>
<dbReference type="GO" id="GO:0006310">
    <property type="term" value="P:DNA recombination"/>
    <property type="evidence" value="ECO:0007669"/>
    <property type="project" value="UniProtKB-KW"/>
</dbReference>
<name>A0A645DIT4_9ZZZZ</name>
<protein>
    <recommendedName>
        <fullName evidence="2">Tyr recombinase domain-containing protein</fullName>
    </recommendedName>
</protein>
<dbReference type="InterPro" id="IPR002104">
    <property type="entry name" value="Integrase_catalytic"/>
</dbReference>
<keyword evidence="1" id="KW-0233">DNA recombination</keyword>
<feature type="domain" description="Tyr recombinase" evidence="2">
    <location>
        <begin position="1"/>
        <end position="92"/>
    </location>
</feature>